<keyword evidence="4" id="KW-0408">Iron</keyword>
<keyword evidence="6" id="KW-1185">Reference proteome</keyword>
<gene>
    <name evidence="5" type="ORF">JAO74_07045</name>
</gene>
<evidence type="ECO:0000313" key="6">
    <source>
        <dbReference type="Proteomes" id="UP000640426"/>
    </source>
</evidence>
<reference evidence="6" key="1">
    <citation type="submission" date="2020-12" db="EMBL/GenBank/DDBJ databases">
        <title>Hymenobacter sp.</title>
        <authorList>
            <person name="Kim M.K."/>
        </authorList>
    </citation>
    <scope>NUCLEOTIDE SEQUENCE [LARGE SCALE GENOMIC DNA]</scope>
    <source>
        <strain evidence="6">BT553</strain>
    </source>
</reference>
<dbReference type="InterPro" id="IPR001486">
    <property type="entry name" value="Hemoglobin_trunc"/>
</dbReference>
<keyword evidence="3" id="KW-0479">Metal-binding</keyword>
<evidence type="ECO:0000313" key="5">
    <source>
        <dbReference type="EMBL" id="MBJ6121544.1"/>
    </source>
</evidence>
<dbReference type="InterPro" id="IPR012292">
    <property type="entry name" value="Globin/Proto"/>
</dbReference>
<evidence type="ECO:0000256" key="1">
    <source>
        <dbReference type="ARBA" id="ARBA00022448"/>
    </source>
</evidence>
<sequence>MSFVPIILLLMTQAATPPGEQPVAPYPHHNANAGATPFADARMWQAFHESAGVGRIVDDLVATNIADPRISDIFKGQDMVRLRRTLKEQFCYLLNGGCDYSGRAMAAAHADMGIQDADMAALVENLQAAMRREHVSFAAQNRLLAKLAPMRRTIVKQRDLDRRRPGG</sequence>
<accession>A0ABS0XNC7</accession>
<name>A0ABS0XNC7_9SPHN</name>
<comment type="caution">
    <text evidence="5">The sequence shown here is derived from an EMBL/GenBank/DDBJ whole genome shotgun (WGS) entry which is preliminary data.</text>
</comment>
<dbReference type="RefSeq" id="WP_199036469.1">
    <property type="nucleotide sequence ID" value="NZ_JAELXS010000003.1"/>
</dbReference>
<dbReference type="SUPFAM" id="SSF46458">
    <property type="entry name" value="Globin-like"/>
    <property type="match status" value="1"/>
</dbReference>
<dbReference type="Gene3D" id="1.10.490.10">
    <property type="entry name" value="Globins"/>
    <property type="match status" value="1"/>
</dbReference>
<dbReference type="CDD" id="cd00454">
    <property type="entry name" value="TrHb1_N"/>
    <property type="match status" value="1"/>
</dbReference>
<dbReference type="EMBL" id="JAELXS010000003">
    <property type="protein sequence ID" value="MBJ6121544.1"/>
    <property type="molecule type" value="Genomic_DNA"/>
</dbReference>
<dbReference type="Pfam" id="PF01152">
    <property type="entry name" value="Bac_globin"/>
    <property type="match status" value="1"/>
</dbReference>
<dbReference type="InterPro" id="IPR009050">
    <property type="entry name" value="Globin-like_sf"/>
</dbReference>
<protein>
    <submittedName>
        <fullName evidence="5">Group 1 truncated hemoglobin</fullName>
    </submittedName>
</protein>
<organism evidence="5 6">
    <name type="scientific">Sphingomonas mollis</name>
    <dbReference type="NCBI Taxonomy" id="2795726"/>
    <lineage>
        <taxon>Bacteria</taxon>
        <taxon>Pseudomonadati</taxon>
        <taxon>Pseudomonadota</taxon>
        <taxon>Alphaproteobacteria</taxon>
        <taxon>Sphingomonadales</taxon>
        <taxon>Sphingomonadaceae</taxon>
        <taxon>Sphingomonas</taxon>
    </lineage>
</organism>
<evidence type="ECO:0000256" key="3">
    <source>
        <dbReference type="ARBA" id="ARBA00022723"/>
    </source>
</evidence>
<evidence type="ECO:0000256" key="4">
    <source>
        <dbReference type="ARBA" id="ARBA00023004"/>
    </source>
</evidence>
<dbReference type="Proteomes" id="UP000640426">
    <property type="component" value="Unassembled WGS sequence"/>
</dbReference>
<keyword evidence="2" id="KW-0349">Heme</keyword>
<evidence type="ECO:0000256" key="2">
    <source>
        <dbReference type="ARBA" id="ARBA00022617"/>
    </source>
</evidence>
<proteinExistence type="predicted"/>
<keyword evidence="1" id="KW-0813">Transport</keyword>